<evidence type="ECO:0000256" key="6">
    <source>
        <dbReference type="ARBA" id="ARBA00022778"/>
    </source>
</evidence>
<comment type="caution">
    <text evidence="22">The sequence shown here is derived from an EMBL/GenBank/DDBJ whole genome shotgun (WGS) entry which is preliminary data.</text>
</comment>
<dbReference type="Gene3D" id="1.20.120.1630">
    <property type="match status" value="1"/>
</dbReference>
<keyword evidence="6" id="KW-0152">Cholesterol biosynthesis</keyword>
<evidence type="ECO:0000256" key="21">
    <source>
        <dbReference type="SAM" id="Phobius"/>
    </source>
</evidence>
<comment type="catalytic activity">
    <reaction evidence="18">
        <text>cholesterol + NADP(+) = 7-dehydrocholesterol + NADPH + H(+)</text>
        <dbReference type="Rhea" id="RHEA:23984"/>
        <dbReference type="ChEBI" id="CHEBI:15378"/>
        <dbReference type="ChEBI" id="CHEBI:16113"/>
        <dbReference type="ChEBI" id="CHEBI:17759"/>
        <dbReference type="ChEBI" id="CHEBI:57783"/>
        <dbReference type="ChEBI" id="CHEBI:58349"/>
        <dbReference type="EC" id="1.3.1.21"/>
    </reaction>
    <physiologicalReaction direction="right-to-left" evidence="18">
        <dbReference type="Rhea" id="RHEA:23986"/>
    </physiologicalReaction>
</comment>
<keyword evidence="8" id="KW-0752">Steroid biosynthesis</keyword>
<evidence type="ECO:0000256" key="10">
    <source>
        <dbReference type="ARBA" id="ARBA00023002"/>
    </source>
</evidence>
<keyword evidence="12" id="KW-0443">Lipid metabolism</keyword>
<dbReference type="EC" id="1.3.1.21" evidence="16"/>
<accession>A0A6V7XRW3</accession>
<evidence type="ECO:0000313" key="23">
    <source>
        <dbReference type="Proteomes" id="UP000580250"/>
    </source>
</evidence>
<keyword evidence="9 21" id="KW-1133">Transmembrane helix</keyword>
<evidence type="ECO:0000256" key="7">
    <source>
        <dbReference type="ARBA" id="ARBA00022857"/>
    </source>
</evidence>
<dbReference type="GO" id="GO:0047598">
    <property type="term" value="F:7-dehydrocholesterol reductase activity"/>
    <property type="evidence" value="ECO:0007669"/>
    <property type="project" value="UniProtKB-EC"/>
</dbReference>
<dbReference type="GO" id="GO:0005789">
    <property type="term" value="C:endoplasmic reticulum membrane"/>
    <property type="evidence" value="ECO:0007669"/>
    <property type="project" value="TreeGrafter"/>
</dbReference>
<comment type="subcellular location">
    <subcellularLocation>
        <location evidence="1">Membrane</location>
        <topology evidence="1">Multi-pass membrane protein</topology>
    </subcellularLocation>
</comment>
<evidence type="ECO:0000256" key="14">
    <source>
        <dbReference type="ARBA" id="ARBA00023166"/>
    </source>
</evidence>
<protein>
    <recommendedName>
        <fullName evidence="16">7-dehydrocholesterol reductase</fullName>
        <ecNumber evidence="16">1.3.1.21</ecNumber>
    </recommendedName>
    <alternativeName>
        <fullName evidence="17">Sterol Delta(7)-reductase</fullName>
    </alternativeName>
</protein>
<feature type="transmembrane region" description="Helical" evidence="21">
    <location>
        <begin position="117"/>
        <end position="138"/>
    </location>
</feature>
<dbReference type="PANTHER" id="PTHR21257:SF38">
    <property type="entry name" value="7-DEHYDROCHOLESTEROL REDUCTASE"/>
    <property type="match status" value="1"/>
</dbReference>
<dbReference type="AlphaFoldDB" id="A0A6V7XRW3"/>
<keyword evidence="4" id="KW-0153">Cholesterol metabolism</keyword>
<dbReference type="GO" id="GO:0016132">
    <property type="term" value="P:brassinosteroid biosynthetic process"/>
    <property type="evidence" value="ECO:0007669"/>
    <property type="project" value="TreeGrafter"/>
</dbReference>
<dbReference type="EMBL" id="CAJEWN010002120">
    <property type="protein sequence ID" value="CAD2202018.1"/>
    <property type="molecule type" value="Genomic_DNA"/>
</dbReference>
<dbReference type="GO" id="GO:0006695">
    <property type="term" value="P:cholesterol biosynthetic process"/>
    <property type="evidence" value="ECO:0007669"/>
    <property type="project" value="UniProtKB-KW"/>
</dbReference>
<organism evidence="22 23">
    <name type="scientific">Meloidogyne enterolobii</name>
    <name type="common">Root-knot nematode worm</name>
    <name type="synonym">Meloidogyne mayaguensis</name>
    <dbReference type="NCBI Taxonomy" id="390850"/>
    <lineage>
        <taxon>Eukaryota</taxon>
        <taxon>Metazoa</taxon>
        <taxon>Ecdysozoa</taxon>
        <taxon>Nematoda</taxon>
        <taxon>Chromadorea</taxon>
        <taxon>Rhabditida</taxon>
        <taxon>Tylenchina</taxon>
        <taxon>Tylenchomorpha</taxon>
        <taxon>Tylenchoidea</taxon>
        <taxon>Meloidogynidae</taxon>
        <taxon>Meloidogyninae</taxon>
        <taxon>Meloidogyne</taxon>
    </lineage>
</organism>
<reference evidence="22 23" key="1">
    <citation type="submission" date="2020-08" db="EMBL/GenBank/DDBJ databases">
        <authorList>
            <person name="Koutsovoulos G."/>
            <person name="Danchin GJ E."/>
        </authorList>
    </citation>
    <scope>NUCLEOTIDE SEQUENCE [LARGE SCALE GENOMIC DNA]</scope>
</reference>
<evidence type="ECO:0000256" key="17">
    <source>
        <dbReference type="ARBA" id="ARBA00042688"/>
    </source>
</evidence>
<feature type="transmembrane region" description="Helical" evidence="21">
    <location>
        <begin position="44"/>
        <end position="62"/>
    </location>
</feature>
<feature type="transmembrane region" description="Helical" evidence="21">
    <location>
        <begin position="74"/>
        <end position="96"/>
    </location>
</feature>
<evidence type="ECO:0000256" key="12">
    <source>
        <dbReference type="ARBA" id="ARBA00023098"/>
    </source>
</evidence>
<feature type="transmembrane region" description="Helical" evidence="21">
    <location>
        <begin position="144"/>
        <end position="169"/>
    </location>
</feature>
<proteinExistence type="inferred from homology"/>
<evidence type="ECO:0000256" key="5">
    <source>
        <dbReference type="ARBA" id="ARBA00022692"/>
    </source>
</evidence>
<dbReference type="OrthoDB" id="5326588at2759"/>
<evidence type="ECO:0000256" key="13">
    <source>
        <dbReference type="ARBA" id="ARBA00023136"/>
    </source>
</evidence>
<evidence type="ECO:0000256" key="16">
    <source>
        <dbReference type="ARBA" id="ARBA00038851"/>
    </source>
</evidence>
<keyword evidence="11" id="KW-0756">Sterol biosynthesis</keyword>
<keyword evidence="14" id="KW-1207">Sterol metabolism</keyword>
<keyword evidence="10" id="KW-0560">Oxidoreductase</keyword>
<feature type="transmembrane region" description="Helical" evidence="21">
    <location>
        <begin position="282"/>
        <end position="300"/>
    </location>
</feature>
<evidence type="ECO:0000256" key="4">
    <source>
        <dbReference type="ARBA" id="ARBA00022548"/>
    </source>
</evidence>
<keyword evidence="15" id="KW-0753">Steroid metabolism</keyword>
<dbReference type="Pfam" id="PF01222">
    <property type="entry name" value="ERG4_ERG24"/>
    <property type="match status" value="2"/>
</dbReference>
<feature type="region of interest" description="Disordered" evidence="20">
    <location>
        <begin position="1"/>
        <end position="22"/>
    </location>
</feature>
<feature type="transmembrane region" description="Helical" evidence="21">
    <location>
        <begin position="375"/>
        <end position="393"/>
    </location>
</feature>
<comment type="similarity">
    <text evidence="2">Belongs to the ERG4/ERG24 family.</text>
</comment>
<evidence type="ECO:0000256" key="18">
    <source>
        <dbReference type="ARBA" id="ARBA00047795"/>
    </source>
</evidence>
<comment type="catalytic activity">
    <reaction evidence="19">
        <text>7-dehydrodesmosterol + NADPH + H(+) = desmosterol + NADP(+)</text>
        <dbReference type="Rhea" id="RHEA:46740"/>
        <dbReference type="ChEBI" id="CHEBI:15378"/>
        <dbReference type="ChEBI" id="CHEBI:17737"/>
        <dbReference type="ChEBI" id="CHEBI:27910"/>
        <dbReference type="ChEBI" id="CHEBI:57783"/>
        <dbReference type="ChEBI" id="CHEBI:58349"/>
    </reaction>
    <physiologicalReaction direction="left-to-right" evidence="19">
        <dbReference type="Rhea" id="RHEA:46741"/>
    </physiologicalReaction>
</comment>
<dbReference type="PANTHER" id="PTHR21257">
    <property type="entry name" value="DELTA(14)-STEROL REDUCTASE"/>
    <property type="match status" value="1"/>
</dbReference>
<dbReference type="Proteomes" id="UP000580250">
    <property type="component" value="Unassembled WGS sequence"/>
</dbReference>
<evidence type="ECO:0000256" key="15">
    <source>
        <dbReference type="ARBA" id="ARBA00023221"/>
    </source>
</evidence>
<evidence type="ECO:0000256" key="20">
    <source>
        <dbReference type="SAM" id="MobiDB-lite"/>
    </source>
</evidence>
<gene>
    <name evidence="22" type="ORF">MENT_LOCUS55625</name>
</gene>
<evidence type="ECO:0000256" key="2">
    <source>
        <dbReference type="ARBA" id="ARBA00005402"/>
    </source>
</evidence>
<evidence type="ECO:0000256" key="19">
    <source>
        <dbReference type="ARBA" id="ARBA00047826"/>
    </source>
</evidence>
<keyword evidence="5 21" id="KW-0812">Transmembrane</keyword>
<keyword evidence="3" id="KW-0444">Lipid biosynthesis</keyword>
<keyword evidence="7" id="KW-0521">NADP</keyword>
<evidence type="ECO:0000256" key="11">
    <source>
        <dbReference type="ARBA" id="ARBA00023011"/>
    </source>
</evidence>
<evidence type="ECO:0000256" key="1">
    <source>
        <dbReference type="ARBA" id="ARBA00004141"/>
    </source>
</evidence>
<keyword evidence="13 21" id="KW-0472">Membrane</keyword>
<dbReference type="InterPro" id="IPR001171">
    <property type="entry name" value="ERG24_DHCR-like"/>
</dbReference>
<sequence>MSFRNRRKSSGPSSNFMSIRRRSSATQRDFEILMFQKKQRFPDWLLIIIMLGGPVCLILFSLEISSDNYIELFSLSGPLIVLLVSQLQLFFLWHIPAKELIQLTEEDPPQPIKHKNTSFESCILICLIYLFGALLNLYPGELVFIHWTSILASLSIFCLLLLLLIFLFLPSQEDQRFDFSVISQIFYGRQLRPVLLTVDIKAFITCRIGFTFWALYLISSIFEYQKLYPNEKPSFSLLTTFFLQFFYVLRRQWFEHLHTGLDNKNDRAGFYRIWMEPEFERSSPLLCGILFLLGLVFQWINTTIDLQKYNFRQNIGQLKIDGKDPFYICARYRREGGEMGTTLLLGSGYWGLCRHPNYLTEFFTFLCWTLPWNDLLIYLPLIILFLILWWRMVRDEIRCSIKYGQFWIQHCQRVPYLLIPGIY</sequence>
<evidence type="ECO:0000256" key="9">
    <source>
        <dbReference type="ARBA" id="ARBA00022989"/>
    </source>
</evidence>
<name>A0A6V7XRW3_MELEN</name>
<evidence type="ECO:0000256" key="8">
    <source>
        <dbReference type="ARBA" id="ARBA00022955"/>
    </source>
</evidence>
<evidence type="ECO:0000256" key="3">
    <source>
        <dbReference type="ARBA" id="ARBA00022516"/>
    </source>
</evidence>
<evidence type="ECO:0000313" key="22">
    <source>
        <dbReference type="EMBL" id="CAD2202018.1"/>
    </source>
</evidence>